<dbReference type="PANTHER" id="PTHR30160:SF7">
    <property type="entry name" value="ADP-HEPTOSE--LPS HEPTOSYLTRANSFERASE 2"/>
    <property type="match status" value="1"/>
</dbReference>
<evidence type="ECO:0000313" key="6">
    <source>
        <dbReference type="EMBL" id="SEH06569.1"/>
    </source>
</evidence>
<evidence type="ECO:0000256" key="1">
    <source>
        <dbReference type="ARBA" id="ARBA00022676"/>
    </source>
</evidence>
<evidence type="ECO:0000256" key="2">
    <source>
        <dbReference type="ARBA" id="ARBA00022679"/>
    </source>
</evidence>
<keyword evidence="7" id="KW-1185">Reference proteome</keyword>
<dbReference type="InterPro" id="IPR051199">
    <property type="entry name" value="LPS_LOS_Heptosyltrfase"/>
</dbReference>
<dbReference type="RefSeq" id="WP_103920333.1">
    <property type="nucleotide sequence ID" value="NZ_FMSV02000498.1"/>
</dbReference>
<name>A0A1H6FB62_9GAMM</name>
<evidence type="ECO:0000313" key="7">
    <source>
        <dbReference type="Proteomes" id="UP000236724"/>
    </source>
</evidence>
<dbReference type="GO" id="GO:0005829">
    <property type="term" value="C:cytosol"/>
    <property type="evidence" value="ECO:0007669"/>
    <property type="project" value="TreeGrafter"/>
</dbReference>
<comment type="catalytic activity">
    <reaction evidence="5">
        <text>an L-alpha-D-Hep-(1-&gt;5)-[alpha-Kdo-(2-&gt;4)]-alpha-Kdo-(2-&gt;6)-lipid A + ADP-L-glycero-beta-D-manno-heptose = an L-alpha-D-Hep-(1-&gt;3)-L-alpha-D-Hep-(1-&gt;5)-[alpha-Kdo-(2-&gt;4)]-alpha-Kdo-(2-&gt;6)-lipid A + ADP + H(+)</text>
        <dbReference type="Rhea" id="RHEA:74071"/>
        <dbReference type="ChEBI" id="CHEBI:15378"/>
        <dbReference type="ChEBI" id="CHEBI:61506"/>
        <dbReference type="ChEBI" id="CHEBI:193068"/>
        <dbReference type="ChEBI" id="CHEBI:193069"/>
        <dbReference type="ChEBI" id="CHEBI:456216"/>
        <dbReference type="EC" id="2.4.99.24"/>
    </reaction>
</comment>
<protein>
    <recommendedName>
        <fullName evidence="4">lipopolysaccharide heptosyltransferase II</fullName>
        <ecNumber evidence="4">2.4.99.24</ecNumber>
    </recommendedName>
</protein>
<dbReference type="FunFam" id="3.40.50.2000:FF:000023">
    <property type="entry name" value="ADP-heptose--LPS heptosyltransferase II"/>
    <property type="match status" value="1"/>
</dbReference>
<sequence>MPNSHHSATLIIGPSWVGDMVMAQSLFKVLKQQSPERAIDVLAPAWSLPLLERMPEVRNAICQPVGHGKLALGVRYQLAKSLRKTAYQQALVLPNSLKSALIPFWANIPQRRGYVGELRYFLLNQARKLDKNELTRTVDRFVALALPENAPLPEPLPIPALQISPAAVQRALNSFGLQQDKPILALCPGAEYGPAKCWPPEHFAKVAQHQLEQGWQIWLFGSEKDRATAETINQLTGGSCQNLCGKTSLAQAIDLLSIAHSVISNDSGLMHVAAALNRPLVALYGSSDPGFTPPLSENAHILSLDLDCSPCFKRQCPLGHLACLSDILPQDVSRLI</sequence>
<dbReference type="PANTHER" id="PTHR30160">
    <property type="entry name" value="TETRAACYLDISACCHARIDE 4'-KINASE-RELATED"/>
    <property type="match status" value="1"/>
</dbReference>
<proteinExistence type="inferred from homology"/>
<dbReference type="GO" id="GO:0008713">
    <property type="term" value="F:ADP-heptose-lipopolysaccharide heptosyltransferase activity"/>
    <property type="evidence" value="ECO:0007669"/>
    <property type="project" value="UniProtKB-EC"/>
</dbReference>
<dbReference type="Pfam" id="PF01075">
    <property type="entry name" value="Glyco_transf_9"/>
    <property type="match status" value="1"/>
</dbReference>
<keyword evidence="2 6" id="KW-0808">Transferase</keyword>
<keyword evidence="1" id="KW-0328">Glycosyltransferase</keyword>
<dbReference type="SUPFAM" id="SSF53756">
    <property type="entry name" value="UDP-Glycosyltransferase/glycogen phosphorylase"/>
    <property type="match status" value="1"/>
</dbReference>
<reference evidence="6 7" key="1">
    <citation type="submission" date="2016-10" db="EMBL/GenBank/DDBJ databases">
        <authorList>
            <person name="de Groot N.N."/>
        </authorList>
    </citation>
    <scope>NUCLEOTIDE SEQUENCE [LARGE SCALE GENOMIC DNA]</scope>
    <source>
        <strain evidence="6">MBHS1</strain>
    </source>
</reference>
<dbReference type="AlphaFoldDB" id="A0A1H6FB62"/>
<evidence type="ECO:0000256" key="3">
    <source>
        <dbReference type="ARBA" id="ARBA00043995"/>
    </source>
</evidence>
<dbReference type="OrthoDB" id="9797795at2"/>
<dbReference type="GO" id="GO:0009244">
    <property type="term" value="P:lipopolysaccharide core region biosynthetic process"/>
    <property type="evidence" value="ECO:0007669"/>
    <property type="project" value="TreeGrafter"/>
</dbReference>
<organism evidence="6 7">
    <name type="scientific">Candidatus Venteria ishoeyi</name>
    <dbReference type="NCBI Taxonomy" id="1899563"/>
    <lineage>
        <taxon>Bacteria</taxon>
        <taxon>Pseudomonadati</taxon>
        <taxon>Pseudomonadota</taxon>
        <taxon>Gammaproteobacteria</taxon>
        <taxon>Thiotrichales</taxon>
        <taxon>Thiotrichaceae</taxon>
        <taxon>Venteria</taxon>
    </lineage>
</organism>
<dbReference type="InterPro" id="IPR002201">
    <property type="entry name" value="Glyco_trans_9"/>
</dbReference>
<evidence type="ECO:0000256" key="5">
    <source>
        <dbReference type="ARBA" id="ARBA00047503"/>
    </source>
</evidence>
<dbReference type="NCBIfam" id="TIGR02195">
    <property type="entry name" value="heptsyl_trn_II"/>
    <property type="match status" value="1"/>
</dbReference>
<dbReference type="Proteomes" id="UP000236724">
    <property type="component" value="Unassembled WGS sequence"/>
</dbReference>
<dbReference type="InterPro" id="IPR011910">
    <property type="entry name" value="RfaF"/>
</dbReference>
<dbReference type="CDD" id="cd03789">
    <property type="entry name" value="GT9_LPS_heptosyltransferase"/>
    <property type="match status" value="1"/>
</dbReference>
<dbReference type="EC" id="2.4.99.24" evidence="4"/>
<gene>
    <name evidence="6" type="primary">rfaF</name>
    <name evidence="6" type="ORF">MBHS_02432</name>
</gene>
<comment type="similarity">
    <text evidence="3">Belongs to the glycosyltransferase 9 family.</text>
</comment>
<dbReference type="Gene3D" id="3.40.50.2000">
    <property type="entry name" value="Glycogen Phosphorylase B"/>
    <property type="match status" value="2"/>
</dbReference>
<accession>A0A1H6FB62</accession>
<evidence type="ECO:0000256" key="4">
    <source>
        <dbReference type="ARBA" id="ARBA00044042"/>
    </source>
</evidence>
<dbReference type="EMBL" id="FMSV02000498">
    <property type="protein sequence ID" value="SEH06569.1"/>
    <property type="molecule type" value="Genomic_DNA"/>
</dbReference>